<proteinExistence type="predicted"/>
<accession>A0A0F8W916</accession>
<protein>
    <submittedName>
        <fullName evidence="1">Uncharacterized protein</fullName>
    </submittedName>
</protein>
<gene>
    <name evidence="1" type="ORF">LCGC14_3098040</name>
</gene>
<reference evidence="1" key="1">
    <citation type="journal article" date="2015" name="Nature">
        <title>Complex archaea that bridge the gap between prokaryotes and eukaryotes.</title>
        <authorList>
            <person name="Spang A."/>
            <person name="Saw J.H."/>
            <person name="Jorgensen S.L."/>
            <person name="Zaremba-Niedzwiedzka K."/>
            <person name="Martijn J."/>
            <person name="Lind A.E."/>
            <person name="van Eijk R."/>
            <person name="Schleper C."/>
            <person name="Guy L."/>
            <person name="Ettema T.J."/>
        </authorList>
    </citation>
    <scope>NUCLEOTIDE SEQUENCE</scope>
</reference>
<dbReference type="AlphaFoldDB" id="A0A0F8W916"/>
<evidence type="ECO:0000313" key="1">
    <source>
        <dbReference type="EMBL" id="KKK53113.1"/>
    </source>
</evidence>
<dbReference type="EMBL" id="LAZR01066670">
    <property type="protein sequence ID" value="KKK53113.1"/>
    <property type="molecule type" value="Genomic_DNA"/>
</dbReference>
<name>A0A0F8W916_9ZZZZ</name>
<organism evidence="1">
    <name type="scientific">marine sediment metagenome</name>
    <dbReference type="NCBI Taxonomy" id="412755"/>
    <lineage>
        <taxon>unclassified sequences</taxon>
        <taxon>metagenomes</taxon>
        <taxon>ecological metagenomes</taxon>
    </lineage>
</organism>
<sequence length="181" mass="20234">MTAKCERTASGLPHEGCKHVPMGLSGDCATCDKEIYMTKETRDEIESDGDTPSGFTDGTWREFKDLQRRAERAERSCVTYKGENTKLRAKIASVNEARYEALGIVGRKQVEIGKITAERDEAVQSARFQLDLAVSEHKEKVQALDDLAEADKEFKRSAHVIHVFLGLADLFIQSQRKKADA</sequence>
<comment type="caution">
    <text evidence="1">The sequence shown here is derived from an EMBL/GenBank/DDBJ whole genome shotgun (WGS) entry which is preliminary data.</text>
</comment>